<accession>A0A939KMH7</accession>
<dbReference type="InterPro" id="IPR035986">
    <property type="entry name" value="PKD_dom_sf"/>
</dbReference>
<reference evidence="2" key="1">
    <citation type="submission" date="2021-03" db="EMBL/GenBank/DDBJ databases">
        <title>A new species, PO-11, isolated from a karst cave deposit.</title>
        <authorList>
            <person name="Zhaoxiaoyong W."/>
        </authorList>
    </citation>
    <scope>NUCLEOTIDE SEQUENCE</scope>
    <source>
        <strain evidence="2">PO-11</strain>
    </source>
</reference>
<dbReference type="PROSITE" id="PS50093">
    <property type="entry name" value="PKD"/>
    <property type="match status" value="1"/>
</dbReference>
<dbReference type="AlphaFoldDB" id="A0A939KMH7"/>
<protein>
    <submittedName>
        <fullName evidence="2">PKD domain-containing protein</fullName>
    </submittedName>
</protein>
<feature type="domain" description="PKD" evidence="1">
    <location>
        <begin position="179"/>
        <end position="232"/>
    </location>
</feature>
<evidence type="ECO:0000259" key="1">
    <source>
        <dbReference type="PROSITE" id="PS50093"/>
    </source>
</evidence>
<organism evidence="2 3">
    <name type="scientific">Arthrobacter cavernae</name>
    <dbReference type="NCBI Taxonomy" id="2817681"/>
    <lineage>
        <taxon>Bacteria</taxon>
        <taxon>Bacillati</taxon>
        <taxon>Actinomycetota</taxon>
        <taxon>Actinomycetes</taxon>
        <taxon>Micrococcales</taxon>
        <taxon>Micrococcaceae</taxon>
        <taxon>Arthrobacter</taxon>
    </lineage>
</organism>
<dbReference type="InterPro" id="IPR013783">
    <property type="entry name" value="Ig-like_fold"/>
</dbReference>
<proteinExistence type="predicted"/>
<dbReference type="CDD" id="cd00146">
    <property type="entry name" value="PKD"/>
    <property type="match status" value="1"/>
</dbReference>
<gene>
    <name evidence="2" type="ORF">J1902_10000</name>
</gene>
<evidence type="ECO:0000313" key="3">
    <source>
        <dbReference type="Proteomes" id="UP000664164"/>
    </source>
</evidence>
<dbReference type="EMBL" id="JAFNLL010000021">
    <property type="protein sequence ID" value="MBO1268303.1"/>
    <property type="molecule type" value="Genomic_DNA"/>
</dbReference>
<dbReference type="SUPFAM" id="SSF49299">
    <property type="entry name" value="PKD domain"/>
    <property type="match status" value="1"/>
</dbReference>
<sequence length="290" mass="31329">MASDQNRTSSSFGQHSMNLIAFTVDGESGKLVPKLGVNVDEDPNQYMYDLQCRVEEDAIGMACLPGELQCPPKEPGGEEGIPIVWKYAPKALQNPTWTQWRPVNGQPVCLYDAEPQNVLANIAARILSDFRQLPVNAGELSAQPFPHTLRGGPTNFFANATEQTFDVSILGQSVHLVATPASYTFNFGDGTSLGPTPISGGPIPEQEWLSEATRTSHVYEQTGDFPATVTSSFTGTYSVNGGPALPINGTLDLATAPRTIQVWTTETALVAENCLNDPTSWACPRWSTPR</sequence>
<name>A0A939KMH7_9MICC</name>
<dbReference type="Proteomes" id="UP000664164">
    <property type="component" value="Unassembled WGS sequence"/>
</dbReference>
<dbReference type="RefSeq" id="WP_207616107.1">
    <property type="nucleotide sequence ID" value="NZ_JAFNLL010000021.1"/>
</dbReference>
<dbReference type="Pfam" id="PF00801">
    <property type="entry name" value="PKD"/>
    <property type="match status" value="1"/>
</dbReference>
<dbReference type="InterPro" id="IPR000601">
    <property type="entry name" value="PKD_dom"/>
</dbReference>
<keyword evidence="3" id="KW-1185">Reference proteome</keyword>
<dbReference type="Gene3D" id="2.60.40.10">
    <property type="entry name" value="Immunoglobulins"/>
    <property type="match status" value="1"/>
</dbReference>
<evidence type="ECO:0000313" key="2">
    <source>
        <dbReference type="EMBL" id="MBO1268303.1"/>
    </source>
</evidence>
<comment type="caution">
    <text evidence="2">The sequence shown here is derived from an EMBL/GenBank/DDBJ whole genome shotgun (WGS) entry which is preliminary data.</text>
</comment>
<dbReference type="GO" id="GO:0005975">
    <property type="term" value="P:carbohydrate metabolic process"/>
    <property type="evidence" value="ECO:0007669"/>
    <property type="project" value="UniProtKB-ARBA"/>
</dbReference>